<comment type="caution">
    <text evidence="1">The sequence shown here is derived from an EMBL/GenBank/DDBJ whole genome shotgun (WGS) entry which is preliminary data.</text>
</comment>
<organism evidence="1 2">
    <name type="scientific">Candidatus Lambdaproteobacteria bacterium RIFOXYD2_FULL_50_16</name>
    <dbReference type="NCBI Taxonomy" id="1817772"/>
    <lineage>
        <taxon>Bacteria</taxon>
        <taxon>Pseudomonadati</taxon>
        <taxon>Pseudomonadota</taxon>
        <taxon>Candidatus Lambdaproteobacteria</taxon>
    </lineage>
</organism>
<gene>
    <name evidence="1" type="ORF">A2527_11730</name>
</gene>
<dbReference type="STRING" id="1817772.A2527_11730"/>
<protein>
    <recommendedName>
        <fullName evidence="3">HNH domain-containing protein</fullName>
    </recommendedName>
</protein>
<proteinExistence type="predicted"/>
<reference evidence="1 2" key="1">
    <citation type="journal article" date="2016" name="Nat. Commun.">
        <title>Thousands of microbial genomes shed light on interconnected biogeochemical processes in an aquifer system.</title>
        <authorList>
            <person name="Anantharaman K."/>
            <person name="Brown C.T."/>
            <person name="Hug L.A."/>
            <person name="Sharon I."/>
            <person name="Castelle C.J."/>
            <person name="Probst A.J."/>
            <person name="Thomas B.C."/>
            <person name="Singh A."/>
            <person name="Wilkins M.J."/>
            <person name="Karaoz U."/>
            <person name="Brodie E.L."/>
            <person name="Williams K.H."/>
            <person name="Hubbard S.S."/>
            <person name="Banfield J.F."/>
        </authorList>
    </citation>
    <scope>NUCLEOTIDE SEQUENCE [LARGE SCALE GENOMIC DNA]</scope>
</reference>
<dbReference type="Gene3D" id="1.10.30.50">
    <property type="match status" value="1"/>
</dbReference>
<evidence type="ECO:0008006" key="3">
    <source>
        <dbReference type="Google" id="ProtNLM"/>
    </source>
</evidence>
<sequence length="100" mass="11685">MIIYDKICANYGKPGDMLMEQVFPINKADLDEQKSGNLVPSCQACNDSKHYKKYRDFLADRPETIDRIEKYRREMGYEPLSGDFSQIQEIIELAKRYLAI</sequence>
<dbReference type="EMBL" id="MFNE01000047">
    <property type="protein sequence ID" value="OGG93570.1"/>
    <property type="molecule type" value="Genomic_DNA"/>
</dbReference>
<evidence type="ECO:0000313" key="1">
    <source>
        <dbReference type="EMBL" id="OGG93570.1"/>
    </source>
</evidence>
<name>A0A1F6G625_9PROT</name>
<dbReference type="AlphaFoldDB" id="A0A1F6G625"/>
<accession>A0A1F6G625</accession>
<evidence type="ECO:0000313" key="2">
    <source>
        <dbReference type="Proteomes" id="UP000178449"/>
    </source>
</evidence>
<dbReference type="Proteomes" id="UP000178449">
    <property type="component" value="Unassembled WGS sequence"/>
</dbReference>